<feature type="modified residue" description="4-aspartylphosphate" evidence="1">
    <location>
        <position position="61"/>
    </location>
</feature>
<dbReference type="InterPro" id="IPR001789">
    <property type="entry name" value="Sig_transdc_resp-reg_receiver"/>
</dbReference>
<name>A0ABP8GFZ7_9BACT</name>
<dbReference type="Proteomes" id="UP001501725">
    <property type="component" value="Unassembled WGS sequence"/>
</dbReference>
<dbReference type="PANTHER" id="PTHR44520:SF2">
    <property type="entry name" value="RESPONSE REGULATOR RCP1"/>
    <property type="match status" value="1"/>
</dbReference>
<dbReference type="InterPro" id="IPR011006">
    <property type="entry name" value="CheY-like_superfamily"/>
</dbReference>
<dbReference type="Pfam" id="PF00072">
    <property type="entry name" value="Response_reg"/>
    <property type="match status" value="1"/>
</dbReference>
<gene>
    <name evidence="3" type="ORF">GCM10023184_10030</name>
</gene>
<evidence type="ECO:0000313" key="4">
    <source>
        <dbReference type="Proteomes" id="UP001501725"/>
    </source>
</evidence>
<dbReference type="SUPFAM" id="SSF52172">
    <property type="entry name" value="CheY-like"/>
    <property type="match status" value="1"/>
</dbReference>
<keyword evidence="4" id="KW-1185">Reference proteome</keyword>
<dbReference type="InterPro" id="IPR052893">
    <property type="entry name" value="TCS_response_regulator"/>
</dbReference>
<protein>
    <submittedName>
        <fullName evidence="3">Response regulator</fullName>
    </submittedName>
</protein>
<keyword evidence="1" id="KW-0597">Phosphoprotein</keyword>
<evidence type="ECO:0000313" key="3">
    <source>
        <dbReference type="EMBL" id="GAA4323291.1"/>
    </source>
</evidence>
<evidence type="ECO:0000256" key="1">
    <source>
        <dbReference type="PROSITE-ProRule" id="PRU00169"/>
    </source>
</evidence>
<dbReference type="SMART" id="SM00448">
    <property type="entry name" value="REC"/>
    <property type="match status" value="1"/>
</dbReference>
<organism evidence="3 4">
    <name type="scientific">Flaviaesturariibacter amylovorans</name>
    <dbReference type="NCBI Taxonomy" id="1084520"/>
    <lineage>
        <taxon>Bacteria</taxon>
        <taxon>Pseudomonadati</taxon>
        <taxon>Bacteroidota</taxon>
        <taxon>Chitinophagia</taxon>
        <taxon>Chitinophagales</taxon>
        <taxon>Chitinophagaceae</taxon>
        <taxon>Flaviaestuariibacter</taxon>
    </lineage>
</organism>
<dbReference type="Gene3D" id="3.40.50.2300">
    <property type="match status" value="1"/>
</dbReference>
<proteinExistence type="predicted"/>
<reference evidence="4" key="1">
    <citation type="journal article" date="2019" name="Int. J. Syst. Evol. Microbiol.">
        <title>The Global Catalogue of Microorganisms (GCM) 10K type strain sequencing project: providing services to taxonomists for standard genome sequencing and annotation.</title>
        <authorList>
            <consortium name="The Broad Institute Genomics Platform"/>
            <consortium name="The Broad Institute Genome Sequencing Center for Infectious Disease"/>
            <person name="Wu L."/>
            <person name="Ma J."/>
        </authorList>
    </citation>
    <scope>NUCLEOTIDE SEQUENCE [LARGE SCALE GENOMIC DNA]</scope>
    <source>
        <strain evidence="4">JCM 17919</strain>
    </source>
</reference>
<accession>A0ABP8GFZ7</accession>
<dbReference type="RefSeq" id="WP_345253884.1">
    <property type="nucleotide sequence ID" value="NZ_BAABGY010000004.1"/>
</dbReference>
<dbReference type="PROSITE" id="PS50110">
    <property type="entry name" value="RESPONSE_REGULATORY"/>
    <property type="match status" value="1"/>
</dbReference>
<evidence type="ECO:0000259" key="2">
    <source>
        <dbReference type="PROSITE" id="PS50110"/>
    </source>
</evidence>
<comment type="caution">
    <text evidence="3">The sequence shown here is derived from an EMBL/GenBank/DDBJ whole genome shotgun (WGS) entry which is preliminary data.</text>
</comment>
<dbReference type="PANTHER" id="PTHR44520">
    <property type="entry name" value="RESPONSE REGULATOR RCP1-RELATED"/>
    <property type="match status" value="1"/>
</dbReference>
<dbReference type="EMBL" id="BAABGY010000004">
    <property type="protein sequence ID" value="GAA4323291.1"/>
    <property type="molecule type" value="Genomic_DNA"/>
</dbReference>
<sequence length="132" mass="14496">MLPRKILLAADDSDDRELFRLYAAARPVPGLVHVAENGAEVIELLSDGLTGTGLPDVIVLDQNMPRKNGIETLAELKRSPAFRAIPVFIYSTYASEALRVQCLQLGALSVFQKPDSPEAYQYIIDGILRLIS</sequence>
<feature type="domain" description="Response regulatory" evidence="2">
    <location>
        <begin position="5"/>
        <end position="128"/>
    </location>
</feature>